<sequence length="67" mass="7524">MCSHSKTVQELTFNGEQVPENYIYKDGYSRDPSAPLMEIPVIDIYVGLLGTSPQEFQKLKSTLSKVT</sequence>
<name>A0A2P5D5I1_PARAD</name>
<accession>A0A2P5D5I1</accession>
<organism evidence="1 2">
    <name type="scientific">Parasponia andersonii</name>
    <name type="common">Sponia andersonii</name>
    <dbReference type="NCBI Taxonomy" id="3476"/>
    <lineage>
        <taxon>Eukaryota</taxon>
        <taxon>Viridiplantae</taxon>
        <taxon>Streptophyta</taxon>
        <taxon>Embryophyta</taxon>
        <taxon>Tracheophyta</taxon>
        <taxon>Spermatophyta</taxon>
        <taxon>Magnoliopsida</taxon>
        <taxon>eudicotyledons</taxon>
        <taxon>Gunneridae</taxon>
        <taxon>Pentapetalae</taxon>
        <taxon>rosids</taxon>
        <taxon>fabids</taxon>
        <taxon>Rosales</taxon>
        <taxon>Cannabaceae</taxon>
        <taxon>Parasponia</taxon>
    </lineage>
</organism>
<keyword evidence="2" id="KW-1185">Reference proteome</keyword>
<evidence type="ECO:0000313" key="2">
    <source>
        <dbReference type="Proteomes" id="UP000237105"/>
    </source>
</evidence>
<gene>
    <name evidence="1" type="ORF">PanWU01x14_095250</name>
</gene>
<reference evidence="2" key="1">
    <citation type="submission" date="2016-06" db="EMBL/GenBank/DDBJ databases">
        <title>Parallel loss of symbiosis genes in relatives of nitrogen-fixing non-legume Parasponia.</title>
        <authorList>
            <person name="Van Velzen R."/>
            <person name="Holmer R."/>
            <person name="Bu F."/>
            <person name="Rutten L."/>
            <person name="Van Zeijl A."/>
            <person name="Liu W."/>
            <person name="Santuari L."/>
            <person name="Cao Q."/>
            <person name="Sharma T."/>
            <person name="Shen D."/>
            <person name="Roswanjaya Y."/>
            <person name="Wardhani T."/>
            <person name="Kalhor M.S."/>
            <person name="Jansen J."/>
            <person name="Van den Hoogen J."/>
            <person name="Gungor B."/>
            <person name="Hartog M."/>
            <person name="Hontelez J."/>
            <person name="Verver J."/>
            <person name="Yang W.-C."/>
            <person name="Schijlen E."/>
            <person name="Repin R."/>
            <person name="Schilthuizen M."/>
            <person name="Schranz E."/>
            <person name="Heidstra R."/>
            <person name="Miyata K."/>
            <person name="Fedorova E."/>
            <person name="Kohlen W."/>
            <person name="Bisseling T."/>
            <person name="Smit S."/>
            <person name="Geurts R."/>
        </authorList>
    </citation>
    <scope>NUCLEOTIDE SEQUENCE [LARGE SCALE GENOMIC DNA]</scope>
    <source>
        <strain evidence="2">cv. WU1-14</strain>
    </source>
</reference>
<protein>
    <submittedName>
        <fullName evidence="1">Uncharacterized protein</fullName>
    </submittedName>
</protein>
<comment type="caution">
    <text evidence="1">The sequence shown here is derived from an EMBL/GenBank/DDBJ whole genome shotgun (WGS) entry which is preliminary data.</text>
</comment>
<dbReference type="AlphaFoldDB" id="A0A2P5D5I1"/>
<dbReference type="Proteomes" id="UP000237105">
    <property type="component" value="Unassembled WGS sequence"/>
</dbReference>
<proteinExistence type="predicted"/>
<evidence type="ECO:0000313" key="1">
    <source>
        <dbReference type="EMBL" id="PON68554.1"/>
    </source>
</evidence>
<dbReference type="EMBL" id="JXTB01000062">
    <property type="protein sequence ID" value="PON68554.1"/>
    <property type="molecule type" value="Genomic_DNA"/>
</dbReference>